<keyword evidence="11" id="KW-0012">Acyltransferase</keyword>
<name>A0A7Y9ZDI6_9MICO</name>
<sequence>MSHVKDARLTVDGSTKELEIERATVGNDGLGVSNLLKDTGLVTVDPGFMNTASCSSAITYIDGDLGILRYRGYPIEQLAEHSTFLEVAYLLIHGELPSADELMAFNNRVARHMHVHEGIKSFLNSFPREAQPMAVLSGAVSALSTFYPESVGRGEYEIELATVQLLAKTAVVVAYLQRRVTGGELIQPRPGGLYVDEFLRIAFSGQDGELDIDPTVRRALDLLLILHADHEQNCSTSTVRIVGSSQANIYAAVSAGIGALSGPLHGGANEAALKMFDQIKESGDTVEQFVAKVKDRAEGARLMGFGHRVYKSYDPRGTVVKRIADQVLDQLGGNNETFDMAKRLEEIALSDDYFVERKLYPNVDFYTGLVYSAMKFPVPMFTPLFALGRMPGWIANFREMMDDPRTKIGRPRQIYTGSVERDYTAMEER</sequence>
<dbReference type="PIRSF" id="PIRSF001369">
    <property type="entry name" value="Citrate_synth"/>
    <property type="match status" value="1"/>
</dbReference>
<evidence type="ECO:0000256" key="2">
    <source>
        <dbReference type="ARBA" id="ARBA00010566"/>
    </source>
</evidence>
<evidence type="ECO:0000256" key="8">
    <source>
        <dbReference type="PIRSR" id="PIRSR001369-1"/>
    </source>
</evidence>
<dbReference type="Gene3D" id="2.20.28.60">
    <property type="match status" value="1"/>
</dbReference>
<dbReference type="InterPro" id="IPR010953">
    <property type="entry name" value="Citrate_synthase_typ-I"/>
</dbReference>
<keyword evidence="3 9" id="KW-0816">Tricarboxylic acid cycle</keyword>
<evidence type="ECO:0000256" key="3">
    <source>
        <dbReference type="ARBA" id="ARBA00022532"/>
    </source>
</evidence>
<dbReference type="SUPFAM" id="SSF48256">
    <property type="entry name" value="Citrate synthase"/>
    <property type="match status" value="1"/>
</dbReference>
<evidence type="ECO:0000313" key="12">
    <source>
        <dbReference type="Proteomes" id="UP000547973"/>
    </source>
</evidence>
<dbReference type="UniPathway" id="UPA00223">
    <property type="reaction ID" value="UER00717"/>
</dbReference>
<comment type="pathway">
    <text evidence="1 9">Carbohydrate metabolism; tricarboxylic acid cycle; isocitrate from oxaloacetate: step 1/2.</text>
</comment>
<keyword evidence="4 7" id="KW-0808">Transferase</keyword>
<dbReference type="EMBL" id="JACBZO010000001">
    <property type="protein sequence ID" value="NYI42263.1"/>
    <property type="molecule type" value="Genomic_DNA"/>
</dbReference>
<accession>A0A7Y9ZDI6</accession>
<dbReference type="PANTHER" id="PTHR42871">
    <property type="entry name" value="CITRATE SYNTHASE"/>
    <property type="match status" value="1"/>
</dbReference>
<dbReference type="NCBIfam" id="TIGR01798">
    <property type="entry name" value="cit_synth_I"/>
    <property type="match status" value="1"/>
</dbReference>
<dbReference type="InterPro" id="IPR016143">
    <property type="entry name" value="Citrate_synth-like_sm_a-sub"/>
</dbReference>
<dbReference type="AlphaFoldDB" id="A0A7Y9ZDI6"/>
<feature type="active site" evidence="8">
    <location>
        <position position="307"/>
    </location>
</feature>
<dbReference type="InterPro" id="IPR002020">
    <property type="entry name" value="Citrate_synthase"/>
</dbReference>
<evidence type="ECO:0000256" key="6">
    <source>
        <dbReference type="NCBIfam" id="TIGR01798"/>
    </source>
</evidence>
<dbReference type="Gene3D" id="1.10.580.10">
    <property type="entry name" value="Citrate Synthase, domain 1"/>
    <property type="match status" value="1"/>
</dbReference>
<dbReference type="InterPro" id="IPR019810">
    <property type="entry name" value="Citrate_synthase_AS"/>
</dbReference>
<comment type="similarity">
    <text evidence="2 7 10">Belongs to the citrate synthase family.</text>
</comment>
<evidence type="ECO:0000256" key="10">
    <source>
        <dbReference type="RuleBase" id="RU003406"/>
    </source>
</evidence>
<gene>
    <name evidence="11" type="ORF">BKA03_002382</name>
</gene>
<dbReference type="RefSeq" id="WP_062074120.1">
    <property type="nucleotide sequence ID" value="NZ_BBRC01000002.1"/>
</dbReference>
<dbReference type="OrthoDB" id="9800864at2"/>
<dbReference type="PRINTS" id="PR00143">
    <property type="entry name" value="CITRTSNTHASE"/>
</dbReference>
<comment type="catalytic activity">
    <reaction evidence="5 9">
        <text>oxaloacetate + acetyl-CoA + H2O = citrate + CoA + H(+)</text>
        <dbReference type="Rhea" id="RHEA:16845"/>
        <dbReference type="ChEBI" id="CHEBI:15377"/>
        <dbReference type="ChEBI" id="CHEBI:15378"/>
        <dbReference type="ChEBI" id="CHEBI:16452"/>
        <dbReference type="ChEBI" id="CHEBI:16947"/>
        <dbReference type="ChEBI" id="CHEBI:57287"/>
        <dbReference type="ChEBI" id="CHEBI:57288"/>
        <dbReference type="EC" id="2.3.3.16"/>
    </reaction>
</comment>
<dbReference type="Gene3D" id="1.10.230.10">
    <property type="entry name" value="Cytochrome P450-Terp, domain 2"/>
    <property type="match status" value="1"/>
</dbReference>
<dbReference type="PANTHER" id="PTHR42871:SF1">
    <property type="entry name" value="CITRATE SYNTHASE"/>
    <property type="match status" value="1"/>
</dbReference>
<dbReference type="GO" id="GO:0036440">
    <property type="term" value="F:citrate synthase activity"/>
    <property type="evidence" value="ECO:0007669"/>
    <property type="project" value="UniProtKB-EC"/>
</dbReference>
<evidence type="ECO:0000256" key="5">
    <source>
        <dbReference type="ARBA" id="ARBA00049288"/>
    </source>
</evidence>
<evidence type="ECO:0000256" key="1">
    <source>
        <dbReference type="ARBA" id="ARBA00004751"/>
    </source>
</evidence>
<dbReference type="FunFam" id="1.10.230.10:FF:000002">
    <property type="entry name" value="Citrate synthase"/>
    <property type="match status" value="1"/>
</dbReference>
<dbReference type="NCBIfam" id="NF004126">
    <property type="entry name" value="PRK05614.1"/>
    <property type="match status" value="1"/>
</dbReference>
<dbReference type="InterPro" id="IPR024176">
    <property type="entry name" value="Citrate_synthase_bac-typ"/>
</dbReference>
<dbReference type="Proteomes" id="UP000547973">
    <property type="component" value="Unassembled WGS sequence"/>
</dbReference>
<reference evidence="11 12" key="1">
    <citation type="submission" date="2020-07" db="EMBL/GenBank/DDBJ databases">
        <title>Sequencing the genomes of 1000 actinobacteria strains.</title>
        <authorList>
            <person name="Klenk H.-P."/>
        </authorList>
    </citation>
    <scope>NUCLEOTIDE SEQUENCE [LARGE SCALE GENOMIC DNA]</scope>
    <source>
        <strain evidence="11 12">DSM 19970</strain>
    </source>
</reference>
<evidence type="ECO:0000256" key="7">
    <source>
        <dbReference type="PIRNR" id="PIRNR001369"/>
    </source>
</evidence>
<feature type="active site" evidence="8">
    <location>
        <position position="364"/>
    </location>
</feature>
<comment type="caution">
    <text evidence="11">The sequence shown here is derived from an EMBL/GenBank/DDBJ whole genome shotgun (WGS) entry which is preliminary data.</text>
</comment>
<organism evidence="11 12">
    <name type="scientific">Demequina lutea</name>
    <dbReference type="NCBI Taxonomy" id="431489"/>
    <lineage>
        <taxon>Bacteria</taxon>
        <taxon>Bacillati</taxon>
        <taxon>Actinomycetota</taxon>
        <taxon>Actinomycetes</taxon>
        <taxon>Micrococcales</taxon>
        <taxon>Demequinaceae</taxon>
        <taxon>Demequina</taxon>
    </lineage>
</organism>
<dbReference type="InterPro" id="IPR016142">
    <property type="entry name" value="Citrate_synth-like_lrg_a-sub"/>
</dbReference>
<protein>
    <recommendedName>
        <fullName evidence="6 7">Citrate synthase</fullName>
    </recommendedName>
</protein>
<evidence type="ECO:0000313" key="11">
    <source>
        <dbReference type="EMBL" id="NYI42263.1"/>
    </source>
</evidence>
<dbReference type="GO" id="GO:0005737">
    <property type="term" value="C:cytoplasm"/>
    <property type="evidence" value="ECO:0007669"/>
    <property type="project" value="InterPro"/>
</dbReference>
<proteinExistence type="inferred from homology"/>
<dbReference type="PROSITE" id="PS00480">
    <property type="entry name" value="CITRATE_SYNTHASE"/>
    <property type="match status" value="1"/>
</dbReference>
<evidence type="ECO:0000256" key="9">
    <source>
        <dbReference type="RuleBase" id="RU003370"/>
    </source>
</evidence>
<evidence type="ECO:0000256" key="4">
    <source>
        <dbReference type="ARBA" id="ARBA00022679"/>
    </source>
</evidence>
<dbReference type="InterPro" id="IPR036969">
    <property type="entry name" value="Citrate_synthase_sf"/>
</dbReference>
<keyword evidence="12" id="KW-1185">Reference proteome</keyword>
<dbReference type="GO" id="GO:0006099">
    <property type="term" value="P:tricarboxylic acid cycle"/>
    <property type="evidence" value="ECO:0007669"/>
    <property type="project" value="UniProtKB-UniRule"/>
</dbReference>
<dbReference type="Pfam" id="PF00285">
    <property type="entry name" value="Citrate_synt"/>
    <property type="match status" value="1"/>
</dbReference>